<evidence type="ECO:0000313" key="3">
    <source>
        <dbReference type="Proteomes" id="UP000579153"/>
    </source>
</evidence>
<organism evidence="2 3">
    <name type="scientific">Nonomuraea jabiensis</name>
    <dbReference type="NCBI Taxonomy" id="882448"/>
    <lineage>
        <taxon>Bacteria</taxon>
        <taxon>Bacillati</taxon>
        <taxon>Actinomycetota</taxon>
        <taxon>Actinomycetes</taxon>
        <taxon>Streptosporangiales</taxon>
        <taxon>Streptosporangiaceae</taxon>
        <taxon>Nonomuraea</taxon>
    </lineage>
</organism>
<keyword evidence="3" id="KW-1185">Reference proteome</keyword>
<dbReference type="EMBL" id="JACHMB010000001">
    <property type="protein sequence ID" value="MBB5773993.1"/>
    <property type="molecule type" value="Genomic_DNA"/>
</dbReference>
<dbReference type="InterPro" id="IPR018551">
    <property type="entry name" value="DUF2007"/>
</dbReference>
<sequence length="72" mass="7306">MSVPVAIAESRVEAELIAGLLRANGLTALVSPDDVGGLEPQLQLQGVRVLVARSQEAAARELLGEVDGAGAS</sequence>
<accession>A0A7W9FYQ2</accession>
<evidence type="ECO:0000259" key="1">
    <source>
        <dbReference type="Pfam" id="PF09413"/>
    </source>
</evidence>
<dbReference type="InterPro" id="IPR011322">
    <property type="entry name" value="N-reg_PII-like_a/b"/>
</dbReference>
<dbReference type="AlphaFoldDB" id="A0A7W9FYQ2"/>
<protein>
    <recommendedName>
        <fullName evidence="1">DUF2007 domain-containing protein</fullName>
    </recommendedName>
</protein>
<proteinExistence type="predicted"/>
<dbReference type="Pfam" id="PF09413">
    <property type="entry name" value="DUF2007"/>
    <property type="match status" value="1"/>
</dbReference>
<feature type="domain" description="DUF2007" evidence="1">
    <location>
        <begin position="8"/>
        <end position="66"/>
    </location>
</feature>
<dbReference type="SUPFAM" id="SSF54913">
    <property type="entry name" value="GlnB-like"/>
    <property type="match status" value="1"/>
</dbReference>
<comment type="caution">
    <text evidence="2">The sequence shown here is derived from an EMBL/GenBank/DDBJ whole genome shotgun (WGS) entry which is preliminary data.</text>
</comment>
<reference evidence="2 3" key="1">
    <citation type="submission" date="2020-08" db="EMBL/GenBank/DDBJ databases">
        <title>Sequencing the genomes of 1000 actinobacteria strains.</title>
        <authorList>
            <person name="Klenk H.-P."/>
        </authorList>
    </citation>
    <scope>NUCLEOTIDE SEQUENCE [LARGE SCALE GENOMIC DNA]</scope>
    <source>
        <strain evidence="2 3">DSM 45507</strain>
    </source>
</reference>
<name>A0A7W9FYQ2_9ACTN</name>
<evidence type="ECO:0000313" key="2">
    <source>
        <dbReference type="EMBL" id="MBB5773993.1"/>
    </source>
</evidence>
<gene>
    <name evidence="2" type="ORF">HD596_000749</name>
</gene>
<dbReference type="RefSeq" id="WP_185067878.1">
    <property type="nucleotide sequence ID" value="NZ_JACHMB010000001.1"/>
</dbReference>
<dbReference type="Proteomes" id="UP000579153">
    <property type="component" value="Unassembled WGS sequence"/>
</dbReference>
<dbReference type="Gene3D" id="3.30.70.790">
    <property type="entry name" value="UreE, C-terminal domain"/>
    <property type="match status" value="1"/>
</dbReference>